<dbReference type="SUPFAM" id="SSF48452">
    <property type="entry name" value="TPR-like"/>
    <property type="match status" value="1"/>
</dbReference>
<sequence>MSNYRDMLVAISLFGLTFVAMAQEDAPSLASARQWLQRGLPAQALAELEPGLMRYAGMPDYDYLLGLAWQGSGDTGQALFAFERVVMADAGHVEARLKAASILLERGDERHAAELLQPLATLPLTSDQQQVLERLRRDVAQAEGGRGLSLSGYLALGVGGSDNVTSGPDSPQLLIPLLGNTPTALGTAARDQDQMATVEAGLTLRKELDASTWVTANGNLSQNFNRSRKDVKEGVVYLDLGLQKRMGKDHWGATLLAQNDLVNDAVYRSSLGARLNWVHPWSEDSRVSGYLQHLRFDFPDHAIDNAARMTVGLSHDGATSRGARHWQYGLYAGKEVSKDDIRPHFSFRLWGVHLGGSVPVNDQLVLSLGLAYEEQRHLATDALYLVVRRDSSRSLGLAADYKLGERWHLIPRYTITRNMSNTALYDYTRNTFSLQLRWDF</sequence>
<feature type="domain" description="Surface lipoprotein assembly modifier C-terminal" evidence="2">
    <location>
        <begin position="198"/>
        <end position="440"/>
    </location>
</feature>
<feature type="signal peptide" evidence="1">
    <location>
        <begin position="1"/>
        <end position="22"/>
    </location>
</feature>
<dbReference type="InterPro" id="IPR011990">
    <property type="entry name" value="TPR-like_helical_dom_sf"/>
</dbReference>
<evidence type="ECO:0000313" key="3">
    <source>
        <dbReference type="EMBL" id="BCO28952.1"/>
    </source>
</evidence>
<protein>
    <recommendedName>
        <fullName evidence="2">Surface lipoprotein assembly modifier C-terminal domain-containing protein</fullName>
    </recommendedName>
</protein>
<dbReference type="Proteomes" id="UP000824366">
    <property type="component" value="Chromosome"/>
</dbReference>
<dbReference type="Pfam" id="PF04575">
    <property type="entry name" value="SlipAM"/>
    <property type="match status" value="1"/>
</dbReference>
<evidence type="ECO:0000313" key="4">
    <source>
        <dbReference type="Proteomes" id="UP000824366"/>
    </source>
</evidence>
<proteinExistence type="predicted"/>
<reference evidence="3 4" key="1">
    <citation type="journal article" date="2021" name="Microbiol. Spectr.">
        <title>A Single Bacterium Capable of Oxidation and Reduction of Iron at Circumneutral pH.</title>
        <authorList>
            <person name="Kato S."/>
            <person name="Ohkuma M."/>
        </authorList>
    </citation>
    <scope>NUCLEOTIDE SEQUENCE [LARGE SCALE GENOMIC DNA]</scope>
    <source>
        <strain evidence="3 4">MIZ03</strain>
    </source>
</reference>
<dbReference type="RefSeq" id="WP_223904854.1">
    <property type="nucleotide sequence ID" value="NZ_AP024238.1"/>
</dbReference>
<evidence type="ECO:0000256" key="1">
    <source>
        <dbReference type="SAM" id="SignalP"/>
    </source>
</evidence>
<dbReference type="InterPro" id="IPR007655">
    <property type="entry name" value="Slam_C"/>
</dbReference>
<gene>
    <name evidence="3" type="ORF">MIZ03_3862</name>
</gene>
<dbReference type="EMBL" id="AP024238">
    <property type="protein sequence ID" value="BCO28952.1"/>
    <property type="molecule type" value="Genomic_DNA"/>
</dbReference>
<keyword evidence="1" id="KW-0732">Signal</keyword>
<evidence type="ECO:0000259" key="2">
    <source>
        <dbReference type="Pfam" id="PF04575"/>
    </source>
</evidence>
<keyword evidence="4" id="KW-1185">Reference proteome</keyword>
<dbReference type="Gene3D" id="1.25.40.10">
    <property type="entry name" value="Tetratricopeptide repeat domain"/>
    <property type="match status" value="1"/>
</dbReference>
<dbReference type="SUPFAM" id="SSF56935">
    <property type="entry name" value="Porins"/>
    <property type="match status" value="1"/>
</dbReference>
<accession>A0ABM7MRL5</accession>
<organism evidence="3 4">
    <name type="scientific">Rhodoferax lithotrophicus</name>
    <dbReference type="NCBI Taxonomy" id="2798804"/>
    <lineage>
        <taxon>Bacteria</taxon>
        <taxon>Pseudomonadati</taxon>
        <taxon>Pseudomonadota</taxon>
        <taxon>Betaproteobacteria</taxon>
        <taxon>Burkholderiales</taxon>
        <taxon>Comamonadaceae</taxon>
        <taxon>Rhodoferax</taxon>
    </lineage>
</organism>
<name>A0ABM7MRL5_9BURK</name>
<feature type="chain" id="PRO_5046533324" description="Surface lipoprotein assembly modifier C-terminal domain-containing protein" evidence="1">
    <location>
        <begin position="23"/>
        <end position="440"/>
    </location>
</feature>